<reference evidence="1 2" key="1">
    <citation type="submission" date="2020-05" db="EMBL/GenBank/DDBJ databases">
        <title>Horizontal transmission and recombination maintain forever young bacterial symbiont genomes.</title>
        <authorList>
            <person name="Russell S.L."/>
            <person name="Pepper-Tunick E."/>
            <person name="Svedberg J."/>
            <person name="Byrne A."/>
            <person name="Ruelas Castillo J."/>
            <person name="Vollmers C."/>
            <person name="Beinart R.A."/>
            <person name="Corbett-Detig R."/>
        </authorList>
    </citation>
    <scope>NUCLEOTIDE SEQUENCE [LARGE SCALE GENOMIC DNA]</scope>
    <source>
        <strain evidence="1">JDF_Ridge</strain>
    </source>
</reference>
<dbReference type="EMBL" id="CP054490">
    <property type="protein sequence ID" value="QKQ24020.1"/>
    <property type="molecule type" value="Genomic_DNA"/>
</dbReference>
<organism evidence="1 2">
    <name type="scientific">Candidatus Ruthia endofausta</name>
    <dbReference type="NCBI Taxonomy" id="2738852"/>
    <lineage>
        <taxon>Bacteria</taxon>
        <taxon>Pseudomonadati</taxon>
        <taxon>Pseudomonadota</taxon>
        <taxon>Gammaproteobacteria</taxon>
        <taxon>Candidatus Pseudothioglobaceae</taxon>
        <taxon>Candidatus Ruthturnera</taxon>
    </lineage>
</organism>
<dbReference type="RefSeq" id="WP_174605459.1">
    <property type="nucleotide sequence ID" value="NZ_CP054490.1"/>
</dbReference>
<evidence type="ECO:0000313" key="2">
    <source>
        <dbReference type="Proteomes" id="UP000509429"/>
    </source>
</evidence>
<keyword evidence="2" id="KW-1185">Reference proteome</keyword>
<evidence type="ECO:0000313" key="1">
    <source>
        <dbReference type="EMBL" id="QKQ24020.1"/>
    </source>
</evidence>
<dbReference type="AlphaFoldDB" id="A0A6N0HNX8"/>
<gene>
    <name evidence="1" type="ORF">HUE58_02325</name>
</gene>
<proteinExistence type="predicted"/>
<accession>A0A6N0HNX8</accession>
<sequence length="48" mass="5288">MIREEFDGVVKHTSDKQKTGNKLIKIILCGSHATDLIVYASNEVNSAL</sequence>
<dbReference type="Proteomes" id="UP000509429">
    <property type="component" value="Chromosome"/>
</dbReference>
<dbReference type="KEGG" id="reo:HUE58_02325"/>
<protein>
    <submittedName>
        <fullName evidence="1">Uncharacterized protein</fullName>
    </submittedName>
</protein>
<name>A0A6N0HNX8_9GAMM</name>